<keyword evidence="1" id="KW-0732">Signal</keyword>
<organism evidence="2 3">
    <name type="scientific">Aquimarina celericrescens</name>
    <dbReference type="NCBI Taxonomy" id="1964542"/>
    <lineage>
        <taxon>Bacteria</taxon>
        <taxon>Pseudomonadati</taxon>
        <taxon>Bacteroidota</taxon>
        <taxon>Flavobacteriia</taxon>
        <taxon>Flavobacteriales</taxon>
        <taxon>Flavobacteriaceae</taxon>
        <taxon>Aquimarina</taxon>
    </lineage>
</organism>
<feature type="chain" id="PRO_5045300662" evidence="1">
    <location>
        <begin position="22"/>
        <end position="370"/>
    </location>
</feature>
<evidence type="ECO:0000256" key="1">
    <source>
        <dbReference type="SAM" id="SignalP"/>
    </source>
</evidence>
<feature type="signal peptide" evidence="1">
    <location>
        <begin position="1"/>
        <end position="21"/>
    </location>
</feature>
<evidence type="ECO:0000313" key="3">
    <source>
        <dbReference type="Proteomes" id="UP001597344"/>
    </source>
</evidence>
<dbReference type="Proteomes" id="UP001597344">
    <property type="component" value="Unassembled WGS sequence"/>
</dbReference>
<evidence type="ECO:0000313" key="2">
    <source>
        <dbReference type="EMBL" id="MFD2187324.1"/>
    </source>
</evidence>
<protein>
    <submittedName>
        <fullName evidence="2">DUF3103 family protein</fullName>
    </submittedName>
</protein>
<comment type="caution">
    <text evidence="2">The sequence shown here is derived from an EMBL/GenBank/DDBJ whole genome shotgun (WGS) entry which is preliminary data.</text>
</comment>
<dbReference type="PROSITE" id="PS51257">
    <property type="entry name" value="PROKAR_LIPOPROTEIN"/>
    <property type="match status" value="1"/>
</dbReference>
<keyword evidence="3" id="KW-1185">Reference proteome</keyword>
<dbReference type="EMBL" id="JBHUHY010000011">
    <property type="protein sequence ID" value="MFD2187324.1"/>
    <property type="molecule type" value="Genomic_DNA"/>
</dbReference>
<sequence>MKKFTVLMMSLLAILMTSCETQEESSIPEIETLISVNDQVVLDFIEVFNETNNSELILGELTANKFPISLETISSKISKTKRSEQFLSFAKTTKNINQREAYEFWLHFDGNKLDPQKLLVAFSPENAEKLNTITAFDLKGNKIALDPMISPDVPVIIIEKNGFHALQLRVEAMNQMLKDAGLQSKDAITFDQSQSFSKASLETTKLTKIELKDDQEPWIKGGAEIYAVTSGIRNTNNEAELKVIPMYYLDHDDEAYYPNQIMLFWDEYRYQAANIQLFEQDSNYNYQELIGIIIDGVAQIAGTLSGQSWINALGTIAGAIIEVLPDSWLTDDDDYVDSFYTIEKNKSYSNYYGASRNAKVNLSPFTVLEN</sequence>
<dbReference type="Pfam" id="PF11301">
    <property type="entry name" value="DUF3103"/>
    <property type="match status" value="1"/>
</dbReference>
<name>A0ABW5AZL2_9FLAO</name>
<gene>
    <name evidence="2" type="ORF">ACFSJT_11035</name>
</gene>
<accession>A0ABW5AZL2</accession>
<dbReference type="RefSeq" id="WP_378320318.1">
    <property type="nucleotide sequence ID" value="NZ_JBHUHY010000011.1"/>
</dbReference>
<proteinExistence type="predicted"/>
<dbReference type="InterPro" id="IPR021452">
    <property type="entry name" value="DUF3103"/>
</dbReference>
<reference evidence="3" key="1">
    <citation type="journal article" date="2019" name="Int. J. Syst. Evol. Microbiol.">
        <title>The Global Catalogue of Microorganisms (GCM) 10K type strain sequencing project: providing services to taxonomists for standard genome sequencing and annotation.</title>
        <authorList>
            <consortium name="The Broad Institute Genomics Platform"/>
            <consortium name="The Broad Institute Genome Sequencing Center for Infectious Disease"/>
            <person name="Wu L."/>
            <person name="Ma J."/>
        </authorList>
    </citation>
    <scope>NUCLEOTIDE SEQUENCE [LARGE SCALE GENOMIC DNA]</scope>
    <source>
        <strain evidence="3">DT92</strain>
    </source>
</reference>